<reference evidence="1 2" key="1">
    <citation type="submission" date="2020-08" db="EMBL/GenBank/DDBJ databases">
        <title>Genomic Encyclopedia of Type Strains, Phase IV (KMG-IV): sequencing the most valuable type-strain genomes for metagenomic binning, comparative biology and taxonomic classification.</title>
        <authorList>
            <person name="Goeker M."/>
        </authorList>
    </citation>
    <scope>NUCLEOTIDE SEQUENCE [LARGE SCALE GENOMIC DNA]</scope>
    <source>
        <strain evidence="1 2">DSM 102189</strain>
    </source>
</reference>
<proteinExistence type="predicted"/>
<comment type="caution">
    <text evidence="1">The sequence shown here is derived from an EMBL/GenBank/DDBJ whole genome shotgun (WGS) entry which is preliminary data.</text>
</comment>
<protein>
    <recommendedName>
        <fullName evidence="3">Lipoprotein</fullName>
    </recommendedName>
</protein>
<dbReference type="PROSITE" id="PS51257">
    <property type="entry name" value="PROKAR_LIPOPROTEIN"/>
    <property type="match status" value="1"/>
</dbReference>
<accession>A0A841L0V1</accession>
<sequence>MRGLVAMAGVGLLLAGCASPAQRIERKLVEVGVPQGQAQCMGVRLQQRLSTSQLRSLDRLARMNGNRIERMRVEDIARQLAADGDPALVAELLRTGIGCLV</sequence>
<evidence type="ECO:0000313" key="2">
    <source>
        <dbReference type="Proteomes" id="UP000538147"/>
    </source>
</evidence>
<evidence type="ECO:0000313" key="1">
    <source>
        <dbReference type="EMBL" id="MBB6226307.1"/>
    </source>
</evidence>
<dbReference type="RefSeq" id="WP_184194784.1">
    <property type="nucleotide sequence ID" value="NZ_BMOX01000041.1"/>
</dbReference>
<dbReference type="Proteomes" id="UP000538147">
    <property type="component" value="Unassembled WGS sequence"/>
</dbReference>
<gene>
    <name evidence="1" type="ORF">FHS79_000461</name>
</gene>
<evidence type="ECO:0008006" key="3">
    <source>
        <dbReference type="Google" id="ProtNLM"/>
    </source>
</evidence>
<name>A0A841L0V1_9SPHN</name>
<dbReference type="EMBL" id="JACIIV010000003">
    <property type="protein sequence ID" value="MBB6226307.1"/>
    <property type="molecule type" value="Genomic_DNA"/>
</dbReference>
<organism evidence="1 2">
    <name type="scientific">Polymorphobacter multimanifer</name>
    <dbReference type="NCBI Taxonomy" id="1070431"/>
    <lineage>
        <taxon>Bacteria</taxon>
        <taxon>Pseudomonadati</taxon>
        <taxon>Pseudomonadota</taxon>
        <taxon>Alphaproteobacteria</taxon>
        <taxon>Sphingomonadales</taxon>
        <taxon>Sphingosinicellaceae</taxon>
        <taxon>Polymorphobacter</taxon>
    </lineage>
</organism>
<dbReference type="AlphaFoldDB" id="A0A841L0V1"/>
<keyword evidence="2" id="KW-1185">Reference proteome</keyword>